<dbReference type="AlphaFoldDB" id="A0A418Q9V5"/>
<dbReference type="PANTHER" id="PTHR43790:SF8">
    <property type="entry name" value="SUGAR ABC TRANSPORTER ATP-BINDING PROTEIN"/>
    <property type="match status" value="1"/>
</dbReference>
<gene>
    <name evidence="4" type="ORF">D3M95_00875</name>
</gene>
<evidence type="ECO:0000313" key="4">
    <source>
        <dbReference type="EMBL" id="RIX36794.1"/>
    </source>
</evidence>
<dbReference type="InterPro" id="IPR003593">
    <property type="entry name" value="AAA+_ATPase"/>
</dbReference>
<organism evidence="4 5">
    <name type="scientific">Corynebacterium falsenii</name>
    <dbReference type="NCBI Taxonomy" id="108486"/>
    <lineage>
        <taxon>Bacteria</taxon>
        <taxon>Bacillati</taxon>
        <taxon>Actinomycetota</taxon>
        <taxon>Actinomycetes</taxon>
        <taxon>Mycobacteriales</taxon>
        <taxon>Corynebacteriaceae</taxon>
        <taxon>Corynebacterium</taxon>
    </lineage>
</organism>
<dbReference type="OrthoDB" id="7757085at2"/>
<name>A0A418Q9V5_9CORY</name>
<keyword evidence="5" id="KW-1185">Reference proteome</keyword>
<dbReference type="InterPro" id="IPR050107">
    <property type="entry name" value="ABC_carbohydrate_import_ATPase"/>
</dbReference>
<dbReference type="STRING" id="1451189.CFAL_09240"/>
<dbReference type="PROSITE" id="PS50893">
    <property type="entry name" value="ABC_TRANSPORTER_2"/>
    <property type="match status" value="1"/>
</dbReference>
<dbReference type="PROSITE" id="PS00211">
    <property type="entry name" value="ABC_TRANSPORTER_1"/>
    <property type="match status" value="1"/>
</dbReference>
<dbReference type="SUPFAM" id="SSF52540">
    <property type="entry name" value="P-loop containing nucleoside triphosphate hydrolases"/>
    <property type="match status" value="1"/>
</dbReference>
<evidence type="ECO:0000256" key="1">
    <source>
        <dbReference type="ARBA" id="ARBA00022741"/>
    </source>
</evidence>
<dbReference type="GO" id="GO:0005524">
    <property type="term" value="F:ATP binding"/>
    <property type="evidence" value="ECO:0007669"/>
    <property type="project" value="UniProtKB-KW"/>
</dbReference>
<keyword evidence="1" id="KW-0547">Nucleotide-binding</keyword>
<evidence type="ECO:0000259" key="3">
    <source>
        <dbReference type="PROSITE" id="PS50893"/>
    </source>
</evidence>
<sequence>MTSAVDTSVTDSLSDAPIIELRDATKDYGDVHVLKGIDLGIFPAQVTCILGDNGAGKSTLIKILAGRHKHTSGEFLVDGEPVHFSGPKDALDRGIATVYQDLAVVDQMSVWRNFFLGQELTGKFGVLKADEMRAITAEQLEAMGVHLDDVEVPISTLSGGQRQVVAIARAVYFGARVLILDEPTAALGVKQSGMVLKFVRAAAERGVGVVLITHNPHHAYLVGNHFILLNKGEQTLDARYEDVTLEQLTQEMAGGGELESLNHELSREN</sequence>
<keyword evidence="2 4" id="KW-0067">ATP-binding</keyword>
<dbReference type="InterPro" id="IPR027417">
    <property type="entry name" value="P-loop_NTPase"/>
</dbReference>
<dbReference type="InterPro" id="IPR003439">
    <property type="entry name" value="ABC_transporter-like_ATP-bd"/>
</dbReference>
<dbReference type="PANTHER" id="PTHR43790">
    <property type="entry name" value="CARBOHYDRATE TRANSPORT ATP-BINDING PROTEIN MG119-RELATED"/>
    <property type="match status" value="1"/>
</dbReference>
<reference evidence="4 5" key="1">
    <citation type="submission" date="2018-09" db="EMBL/GenBank/DDBJ databases">
        <title>Optimization and identification of Corynebacterium falsenii FN1-14 from fish paste.</title>
        <authorList>
            <person name="Daroonpunt R."/>
            <person name="Tanasupawat S."/>
        </authorList>
    </citation>
    <scope>NUCLEOTIDE SEQUENCE [LARGE SCALE GENOMIC DNA]</scope>
    <source>
        <strain evidence="4 5">FN1-14</strain>
    </source>
</reference>
<dbReference type="Pfam" id="PF00005">
    <property type="entry name" value="ABC_tran"/>
    <property type="match status" value="1"/>
</dbReference>
<evidence type="ECO:0000313" key="5">
    <source>
        <dbReference type="Proteomes" id="UP000285278"/>
    </source>
</evidence>
<dbReference type="GO" id="GO:0016887">
    <property type="term" value="F:ATP hydrolysis activity"/>
    <property type="evidence" value="ECO:0007669"/>
    <property type="project" value="InterPro"/>
</dbReference>
<accession>A0A418Q9V5</accession>
<dbReference type="RefSeq" id="WP_052337578.1">
    <property type="nucleotide sequence ID" value="NZ_CBCRUA010000001.1"/>
</dbReference>
<comment type="caution">
    <text evidence="4">The sequence shown here is derived from an EMBL/GenBank/DDBJ whole genome shotgun (WGS) entry which is preliminary data.</text>
</comment>
<dbReference type="Gene3D" id="3.40.50.300">
    <property type="entry name" value="P-loop containing nucleotide triphosphate hydrolases"/>
    <property type="match status" value="1"/>
</dbReference>
<evidence type="ECO:0000256" key="2">
    <source>
        <dbReference type="ARBA" id="ARBA00022840"/>
    </source>
</evidence>
<dbReference type="SMART" id="SM00382">
    <property type="entry name" value="AAA"/>
    <property type="match status" value="1"/>
</dbReference>
<dbReference type="InterPro" id="IPR017871">
    <property type="entry name" value="ABC_transporter-like_CS"/>
</dbReference>
<proteinExistence type="predicted"/>
<dbReference type="CDD" id="cd03216">
    <property type="entry name" value="ABC_Carb_Monos_I"/>
    <property type="match status" value="1"/>
</dbReference>
<dbReference type="Proteomes" id="UP000285278">
    <property type="component" value="Unassembled WGS sequence"/>
</dbReference>
<protein>
    <submittedName>
        <fullName evidence="4">Sugar ABC transporter ATP-binding protein</fullName>
    </submittedName>
</protein>
<feature type="domain" description="ABC transporter" evidence="3">
    <location>
        <begin position="19"/>
        <end position="256"/>
    </location>
</feature>
<dbReference type="EMBL" id="QXJK01000001">
    <property type="protein sequence ID" value="RIX36794.1"/>
    <property type="molecule type" value="Genomic_DNA"/>
</dbReference>